<dbReference type="AlphaFoldDB" id="A0AAQ3PEX4"/>
<gene>
    <name evidence="1" type="ORF">U9M48_000121</name>
</gene>
<evidence type="ECO:0008006" key="3">
    <source>
        <dbReference type="Google" id="ProtNLM"/>
    </source>
</evidence>
<evidence type="ECO:0000313" key="1">
    <source>
        <dbReference type="EMBL" id="WVZ48702.1"/>
    </source>
</evidence>
<protein>
    <recommendedName>
        <fullName evidence="3">Reverse transcriptase zinc-binding domain-containing protein</fullName>
    </recommendedName>
</protein>
<evidence type="ECO:0000313" key="2">
    <source>
        <dbReference type="Proteomes" id="UP001341281"/>
    </source>
</evidence>
<feature type="non-terminal residue" evidence="1">
    <location>
        <position position="220"/>
    </location>
</feature>
<dbReference type="EMBL" id="CP144745">
    <property type="protein sequence ID" value="WVZ48702.1"/>
    <property type="molecule type" value="Genomic_DNA"/>
</dbReference>
<name>A0AAQ3PEX4_PASNO</name>
<dbReference type="Proteomes" id="UP001341281">
    <property type="component" value="Chromosome 01"/>
</dbReference>
<sequence length="220" mass="25999">MQPKWDTDGLLEMEKELGFGKIIGWAPQQSKYWSLYRYVNEKNQSVADLWDGVNLKCTFRRMGDVNSMEEICQLASTISFNEEDDALVWTFTSKGIYSVQSLYKVEFRLFLCAIRDLKIPPRVQYHLWLMSKNRLLTRDNLNKRKKVEDLTVSSVKNRDRAPPFFDCVVVKQLMRTLWQSMTILFHKTAAMILNWELLCPSEKKEELRRMAMRIKKEAAQ</sequence>
<proteinExistence type="predicted"/>
<accession>A0AAQ3PEX4</accession>
<keyword evidence="2" id="KW-1185">Reference proteome</keyword>
<organism evidence="1 2">
    <name type="scientific">Paspalum notatum var. saurae</name>
    <dbReference type="NCBI Taxonomy" id="547442"/>
    <lineage>
        <taxon>Eukaryota</taxon>
        <taxon>Viridiplantae</taxon>
        <taxon>Streptophyta</taxon>
        <taxon>Embryophyta</taxon>
        <taxon>Tracheophyta</taxon>
        <taxon>Spermatophyta</taxon>
        <taxon>Magnoliopsida</taxon>
        <taxon>Liliopsida</taxon>
        <taxon>Poales</taxon>
        <taxon>Poaceae</taxon>
        <taxon>PACMAD clade</taxon>
        <taxon>Panicoideae</taxon>
        <taxon>Andropogonodae</taxon>
        <taxon>Paspaleae</taxon>
        <taxon>Paspalinae</taxon>
        <taxon>Paspalum</taxon>
    </lineage>
</organism>
<reference evidence="1 2" key="1">
    <citation type="submission" date="2024-02" db="EMBL/GenBank/DDBJ databases">
        <title>High-quality chromosome-scale genome assembly of Pensacola bahiagrass (Paspalum notatum Flugge var. saurae).</title>
        <authorList>
            <person name="Vega J.M."/>
            <person name="Podio M."/>
            <person name="Orjuela J."/>
            <person name="Siena L.A."/>
            <person name="Pessino S.C."/>
            <person name="Combes M.C."/>
            <person name="Mariac C."/>
            <person name="Albertini E."/>
            <person name="Pupilli F."/>
            <person name="Ortiz J.P.A."/>
            <person name="Leblanc O."/>
        </authorList>
    </citation>
    <scope>NUCLEOTIDE SEQUENCE [LARGE SCALE GENOMIC DNA]</scope>
    <source>
        <strain evidence="1">R1</strain>
        <tissue evidence="1">Leaf</tissue>
    </source>
</reference>